<dbReference type="VEuPathDB" id="AmoebaDB:NF0041460"/>
<keyword evidence="2" id="KW-0347">Helicase</keyword>
<keyword evidence="1" id="KW-0378">Hydrolase</keyword>
<dbReference type="GO" id="GO:0004386">
    <property type="term" value="F:helicase activity"/>
    <property type="evidence" value="ECO:0007669"/>
    <property type="project" value="UniProtKB-KW"/>
</dbReference>
<evidence type="ECO:0000256" key="3">
    <source>
        <dbReference type="SAM" id="Coils"/>
    </source>
</evidence>
<dbReference type="InterPro" id="IPR006935">
    <property type="entry name" value="Helicase/UvrB_N"/>
</dbReference>
<dbReference type="Pfam" id="PF26076">
    <property type="entry name" value="WHD_DDX60"/>
    <property type="match status" value="1"/>
</dbReference>
<dbReference type="GeneID" id="68111437"/>
<sequence>MIPNYISQLFPKTYRHANQQGRMITTVLQFKPDPWQKEVIEHINYNIDGKGEKKKSLLVTTPTSSGKTFITMYLIERVLKNSKTDKVVFVVPTNALCNQIYAEVLNKFENEEGEADIVGVFTADQRVNTRNCRVLVTNAAMLEILLLHYSNFELRQNLACVVLDEIHLITDENNVPKPSYNGSASVVERLQPLEYYLYHSVSDQNPQCYTHTRMHPLTVLDEKTLSKKASLSFIPDMSKDQCLELLEYSQLVTQELNRQHNPLSEFLFENYTCSHENIALFDELEVLTLNGYTSYRKYLLQKLAYLQEQDLEFMSRLHSKLLKPVMDAFERIDNDTESLYESIPHLCIHMKKHQMLPALVFHFDKHGIKTMIYKIIDYLIITGQSLLTSEQKSKLQSYVSHKPIEAYIRIEFVDDNHLTGMIEILKQNGIYYIQHAKDNRSESVRNIIEIPLLKEITTTSNVQRDVIDYQVVSNYLKGLITTAAHTEQSQNNCSYREDVKRFYENEIFSCKTVLPKDDEELLVLAFRFGCGMHHSSVDPLMLQEVEKLFRMKLLPVAIATGTLSYGNSMPCKTSVIADNSMFMLKIYFQQLSGRAGRRGFDPKGNVVIMNMLLERVRRYLTTNLPNLNGSFGNTNTFILRLITFCMLSELRLEDSEQSEHALEDAVSALTQPLSLFTQATNVESNTQHYHYTRFAFEFLRHYGYISKNGLPIGLTGLVSKLFYSEPDNFLFVYLLRKGVFDHIVGSISEDDEEDDQIIQEKARQILEVLAYLFNRCYIRNKRVLTPFTEFQIETMDKQPLKISDLYNEFHKDTFNLYLVYLKSFSRSNKITDLILPYSGIDFSSSHGMHGHGYFELISKFKSTSSQTSFQIDCVSSFSALSGNHDDHFTNLEDIKQHIKHTITVNGTLIPIPNIVDPNSISSYILDYFDHGESSILANENGFKYKKDAEDNVANFLKVVKKILSTFNQKVDFNNPDIFVDGKIYITDNNNRYLAQVIDIKKDTYRVCMLEGPEAYRDREIQKDYCEAIPLTEAEKLVRKRNVKMQRVLEFIKKRLGKLDSEDENTQKALIWEIEEKYNKLKNQLFDLSSQDSSHDLKISLKPGKKREALDRIERTKMFIEERLDKTLSNNPECETCSIHFLEAIRLLNILHTKISRLSFDFEEDQTEQLMEAISSINLELSNTNIRLYLDLLFNNKEKCLEQIQSFKTTFMNNSDNNESQINSISHNLDKIEEIISNLPFTEHLSQYCVQENPLWSLIILTLIRKKLAEYSISSVSFTLSDLTALSDKKTEKSSVTKIIDSLDLKEHEIYLKSLHGLSQENELTLKNIEICKSLLKSYHGCLFTYNYYFIKNLAKFQRYLHQNYGLAIDNGRIDNFQDCFCDIYKIIGENYDNLSVYLNPIISSQTSPNNRRALLMQVYSEFYNTQILVKYFEKRKDDYLLVHEEELSPSKQITQHKVMIAKHVEIVHVSIPNNSDKLEQRIMEDIPNDREFGFFLKTKKDPRQLERKLNSNNIPYSKRGSKTSRRYIFTSKKVLKEVVERFSHLVYRLCYEKDHYYRLKEPVAHQI</sequence>
<keyword evidence="2" id="KW-0067">ATP-binding</keyword>
<dbReference type="RefSeq" id="XP_044561637.1">
    <property type="nucleotide sequence ID" value="XM_044707610.1"/>
</dbReference>
<dbReference type="PROSITE" id="PS51192">
    <property type="entry name" value="HELICASE_ATP_BIND_1"/>
    <property type="match status" value="1"/>
</dbReference>
<dbReference type="Pfam" id="PF04851">
    <property type="entry name" value="ResIII"/>
    <property type="match status" value="1"/>
</dbReference>
<dbReference type="InterPro" id="IPR059032">
    <property type="entry name" value="WHD_DDX60"/>
</dbReference>
<feature type="domain" description="Helicase ATP-binding" evidence="4">
    <location>
        <begin position="48"/>
        <end position="204"/>
    </location>
</feature>
<protein>
    <recommendedName>
        <fullName evidence="4">Helicase ATP-binding domain-containing protein</fullName>
    </recommendedName>
</protein>
<feature type="coiled-coil region" evidence="3">
    <location>
        <begin position="1070"/>
        <end position="1129"/>
    </location>
</feature>
<name>A0A6A5BRW3_NAEFO</name>
<dbReference type="SMART" id="SM00487">
    <property type="entry name" value="DEXDc"/>
    <property type="match status" value="1"/>
</dbReference>
<evidence type="ECO:0000313" key="6">
    <source>
        <dbReference type="Proteomes" id="UP000444721"/>
    </source>
</evidence>
<dbReference type="Proteomes" id="UP000444721">
    <property type="component" value="Unassembled WGS sequence"/>
</dbReference>
<evidence type="ECO:0000256" key="1">
    <source>
        <dbReference type="ARBA" id="ARBA00022801"/>
    </source>
</evidence>
<dbReference type="InterPro" id="IPR014001">
    <property type="entry name" value="Helicase_ATP-bd"/>
</dbReference>
<evidence type="ECO:0000313" key="5">
    <source>
        <dbReference type="EMBL" id="KAF0976924.1"/>
    </source>
</evidence>
<keyword evidence="3" id="KW-0175">Coiled coil</keyword>
<dbReference type="EMBL" id="VFQX01000036">
    <property type="protein sequence ID" value="KAF0976924.1"/>
    <property type="molecule type" value="Genomic_DNA"/>
</dbReference>
<keyword evidence="2" id="KW-0547">Nucleotide-binding</keyword>
<dbReference type="GO" id="GO:0003677">
    <property type="term" value="F:DNA binding"/>
    <property type="evidence" value="ECO:0007669"/>
    <property type="project" value="InterPro"/>
</dbReference>
<comment type="caution">
    <text evidence="5">The sequence shown here is derived from an EMBL/GenBank/DDBJ whole genome shotgun (WGS) entry which is preliminary data.</text>
</comment>
<gene>
    <name evidence="5" type="ORF">FDP41_004219</name>
</gene>
<dbReference type="Gene3D" id="3.40.50.300">
    <property type="entry name" value="P-loop containing nucleotide triphosphate hydrolases"/>
    <property type="match status" value="2"/>
</dbReference>
<keyword evidence="6" id="KW-1185">Reference proteome</keyword>
<dbReference type="GO" id="GO:0005737">
    <property type="term" value="C:cytoplasm"/>
    <property type="evidence" value="ECO:0007669"/>
    <property type="project" value="TreeGrafter"/>
</dbReference>
<dbReference type="VEuPathDB" id="AmoebaDB:FDP41_004219"/>
<dbReference type="OrthoDB" id="6819150at2759"/>
<dbReference type="GO" id="GO:0016787">
    <property type="term" value="F:hydrolase activity"/>
    <property type="evidence" value="ECO:0007669"/>
    <property type="project" value="UniProtKB-KW"/>
</dbReference>
<proteinExistence type="predicted"/>
<evidence type="ECO:0000256" key="2">
    <source>
        <dbReference type="ARBA" id="ARBA00022806"/>
    </source>
</evidence>
<dbReference type="GO" id="GO:0005524">
    <property type="term" value="F:ATP binding"/>
    <property type="evidence" value="ECO:0007669"/>
    <property type="project" value="InterPro"/>
</dbReference>
<dbReference type="PANTHER" id="PTHR44533">
    <property type="entry name" value="DEAD/H RNA HELICASE, PUTATIVE-RELATED"/>
    <property type="match status" value="1"/>
</dbReference>
<dbReference type="PANTHER" id="PTHR44533:SF4">
    <property type="entry name" value="DEAD_H RNA HELICASE, PUTATIVE-RELATED"/>
    <property type="match status" value="1"/>
</dbReference>
<reference evidence="5 6" key="1">
    <citation type="journal article" date="2019" name="Sci. Rep.">
        <title>Nanopore sequencing improves the draft genome of the human pathogenic amoeba Naegleria fowleri.</title>
        <authorList>
            <person name="Liechti N."/>
            <person name="Schurch N."/>
            <person name="Bruggmann R."/>
            <person name="Wittwer M."/>
        </authorList>
    </citation>
    <scope>NUCLEOTIDE SEQUENCE [LARGE SCALE GENOMIC DNA]</scope>
    <source>
        <strain evidence="5 6">ATCC 30894</strain>
    </source>
</reference>
<dbReference type="VEuPathDB" id="AmoebaDB:NfTy_068290"/>
<evidence type="ECO:0000259" key="4">
    <source>
        <dbReference type="PROSITE" id="PS51192"/>
    </source>
</evidence>
<dbReference type="InterPro" id="IPR027417">
    <property type="entry name" value="P-loop_NTPase"/>
</dbReference>
<dbReference type="InterPro" id="IPR052431">
    <property type="entry name" value="SKI2_subfamily_helicases"/>
</dbReference>
<organism evidence="5 6">
    <name type="scientific">Naegleria fowleri</name>
    <name type="common">Brain eating amoeba</name>
    <dbReference type="NCBI Taxonomy" id="5763"/>
    <lineage>
        <taxon>Eukaryota</taxon>
        <taxon>Discoba</taxon>
        <taxon>Heterolobosea</taxon>
        <taxon>Tetramitia</taxon>
        <taxon>Eutetramitia</taxon>
        <taxon>Vahlkampfiidae</taxon>
        <taxon>Naegleria</taxon>
    </lineage>
</organism>
<dbReference type="SUPFAM" id="SSF52540">
    <property type="entry name" value="P-loop containing nucleoside triphosphate hydrolases"/>
    <property type="match status" value="2"/>
</dbReference>
<accession>A0A6A5BRW3</accession>